<name>A0A0L9V4J3_PHAAN</name>
<feature type="region of interest" description="Disordered" evidence="1">
    <location>
        <begin position="102"/>
        <end position="127"/>
    </location>
</feature>
<proteinExistence type="predicted"/>
<accession>A0A0L9V4J3</accession>
<gene>
    <name evidence="2" type="ORF">LR48_Vigan08g078200</name>
</gene>
<evidence type="ECO:0000256" key="1">
    <source>
        <dbReference type="SAM" id="MobiDB-lite"/>
    </source>
</evidence>
<feature type="region of interest" description="Disordered" evidence="1">
    <location>
        <begin position="140"/>
        <end position="168"/>
    </location>
</feature>
<dbReference type="Gramene" id="KOM49955">
    <property type="protein sequence ID" value="KOM49955"/>
    <property type="gene ID" value="LR48_Vigan08g078200"/>
</dbReference>
<evidence type="ECO:0000313" key="3">
    <source>
        <dbReference type="Proteomes" id="UP000053144"/>
    </source>
</evidence>
<protein>
    <recommendedName>
        <fullName evidence="4">Aminotransferase-like plant mobile domain-containing protein</fullName>
    </recommendedName>
</protein>
<dbReference type="Proteomes" id="UP000053144">
    <property type="component" value="Chromosome 8"/>
</dbReference>
<evidence type="ECO:0000313" key="2">
    <source>
        <dbReference type="EMBL" id="KOM49955.1"/>
    </source>
</evidence>
<evidence type="ECO:0008006" key="4">
    <source>
        <dbReference type="Google" id="ProtNLM"/>
    </source>
</evidence>
<dbReference type="AlphaFoldDB" id="A0A0L9V4J3"/>
<organism evidence="2 3">
    <name type="scientific">Phaseolus angularis</name>
    <name type="common">Azuki bean</name>
    <name type="synonym">Vigna angularis</name>
    <dbReference type="NCBI Taxonomy" id="3914"/>
    <lineage>
        <taxon>Eukaryota</taxon>
        <taxon>Viridiplantae</taxon>
        <taxon>Streptophyta</taxon>
        <taxon>Embryophyta</taxon>
        <taxon>Tracheophyta</taxon>
        <taxon>Spermatophyta</taxon>
        <taxon>Magnoliopsida</taxon>
        <taxon>eudicotyledons</taxon>
        <taxon>Gunneridae</taxon>
        <taxon>Pentapetalae</taxon>
        <taxon>rosids</taxon>
        <taxon>fabids</taxon>
        <taxon>Fabales</taxon>
        <taxon>Fabaceae</taxon>
        <taxon>Papilionoideae</taxon>
        <taxon>50 kb inversion clade</taxon>
        <taxon>NPAAA clade</taxon>
        <taxon>indigoferoid/millettioid clade</taxon>
        <taxon>Phaseoleae</taxon>
        <taxon>Vigna</taxon>
    </lineage>
</organism>
<reference evidence="3" key="1">
    <citation type="journal article" date="2015" name="Proc. Natl. Acad. Sci. U.S.A.">
        <title>Genome sequencing of adzuki bean (Vigna angularis) provides insight into high starch and low fat accumulation and domestication.</title>
        <authorList>
            <person name="Yang K."/>
            <person name="Tian Z."/>
            <person name="Chen C."/>
            <person name="Luo L."/>
            <person name="Zhao B."/>
            <person name="Wang Z."/>
            <person name="Yu L."/>
            <person name="Li Y."/>
            <person name="Sun Y."/>
            <person name="Li W."/>
            <person name="Chen Y."/>
            <person name="Li Y."/>
            <person name="Zhang Y."/>
            <person name="Ai D."/>
            <person name="Zhao J."/>
            <person name="Shang C."/>
            <person name="Ma Y."/>
            <person name="Wu B."/>
            <person name="Wang M."/>
            <person name="Gao L."/>
            <person name="Sun D."/>
            <person name="Zhang P."/>
            <person name="Guo F."/>
            <person name="Wang W."/>
            <person name="Li Y."/>
            <person name="Wang J."/>
            <person name="Varshney R.K."/>
            <person name="Wang J."/>
            <person name="Ling H.Q."/>
            <person name="Wan P."/>
        </authorList>
    </citation>
    <scope>NUCLEOTIDE SEQUENCE</scope>
    <source>
        <strain evidence="3">cv. Jingnong 6</strain>
    </source>
</reference>
<feature type="compositionally biased region" description="Basic and acidic residues" evidence="1">
    <location>
        <begin position="102"/>
        <end position="124"/>
    </location>
</feature>
<sequence length="207" mass="23854">MFEIVDNLSGLGNYCWGSLVYRYLVRSLCKASDALKKGKGTHNIYVNGCVYMLQVWFCENFSPPKNRIEKFPRILHWMNINLGDNFVKGVMEMDVVHHDVDVGASMKDKKDDQQRPKMKDDQPTPKKRVVVLEAELAEAKARRRNEDSGGQSVPREEPCLNSGFFSTGGMSTNPPSIKTYVRMGSQMRYKSRVLRTPYTRFLRIKYE</sequence>
<dbReference type="EMBL" id="CM003378">
    <property type="protein sequence ID" value="KOM49955.1"/>
    <property type="molecule type" value="Genomic_DNA"/>
</dbReference>